<feature type="compositionally biased region" description="Basic and acidic residues" evidence="8">
    <location>
        <begin position="95"/>
        <end position="107"/>
    </location>
</feature>
<dbReference type="EMBL" id="UINC01007408">
    <property type="protein sequence ID" value="SVA33149.1"/>
    <property type="molecule type" value="Genomic_DNA"/>
</dbReference>
<dbReference type="InterPro" id="IPR001469">
    <property type="entry name" value="ATP_synth_F1_dsu/esu"/>
</dbReference>
<accession>A0A381UYB9</accession>
<dbReference type="InterPro" id="IPR020546">
    <property type="entry name" value="ATP_synth_F1_dsu/esu_N"/>
</dbReference>
<evidence type="ECO:0000256" key="6">
    <source>
        <dbReference type="ARBA" id="ARBA00023196"/>
    </source>
</evidence>
<sequence>MADTLKLEIVTPESKIYSEDVEMVTLPGSEGEAGIYPNHVPLMTQVQAGEILVNRGGTEEVVAIGEGFAEITGEHVAILTDNAANSADIDEAAAEEAKAKAEQRLEEGGDVSEEDAKALTQAILYSQAQIKAKRRKRG</sequence>
<keyword evidence="5" id="KW-0472">Membrane</keyword>
<organism evidence="10">
    <name type="scientific">marine metagenome</name>
    <dbReference type="NCBI Taxonomy" id="408172"/>
    <lineage>
        <taxon>unclassified sequences</taxon>
        <taxon>metagenomes</taxon>
        <taxon>ecological metagenomes</taxon>
    </lineage>
</organism>
<evidence type="ECO:0000256" key="1">
    <source>
        <dbReference type="ARBA" id="ARBA00004170"/>
    </source>
</evidence>
<reference evidence="10" key="1">
    <citation type="submission" date="2018-05" db="EMBL/GenBank/DDBJ databases">
        <authorList>
            <person name="Lanie J.A."/>
            <person name="Ng W.-L."/>
            <person name="Kazmierczak K.M."/>
            <person name="Andrzejewski T.M."/>
            <person name="Davidsen T.M."/>
            <person name="Wayne K.J."/>
            <person name="Tettelin H."/>
            <person name="Glass J.I."/>
            <person name="Rusch D."/>
            <person name="Podicherti R."/>
            <person name="Tsui H.-C.T."/>
            <person name="Winkler M.E."/>
        </authorList>
    </citation>
    <scope>NUCLEOTIDE SEQUENCE</scope>
</reference>
<feature type="region of interest" description="Disordered" evidence="8">
    <location>
        <begin position="93"/>
        <end position="113"/>
    </location>
</feature>
<dbReference type="GO" id="GO:0046933">
    <property type="term" value="F:proton-transporting ATP synthase activity, rotational mechanism"/>
    <property type="evidence" value="ECO:0007669"/>
    <property type="project" value="InterPro"/>
</dbReference>
<dbReference type="Pfam" id="PF02823">
    <property type="entry name" value="ATP-synt_DE_N"/>
    <property type="match status" value="1"/>
</dbReference>
<evidence type="ECO:0000259" key="9">
    <source>
        <dbReference type="Pfam" id="PF02823"/>
    </source>
</evidence>
<evidence type="ECO:0000256" key="7">
    <source>
        <dbReference type="ARBA" id="ARBA00023310"/>
    </source>
</evidence>
<comment type="subcellular location">
    <subcellularLocation>
        <location evidence="1">Membrane</location>
        <topology evidence="1">Peripheral membrane protein</topology>
    </subcellularLocation>
</comment>
<dbReference type="SUPFAM" id="SSF51344">
    <property type="entry name" value="Epsilon subunit of F1F0-ATP synthase N-terminal domain"/>
    <property type="match status" value="1"/>
</dbReference>
<proteinExistence type="inferred from homology"/>
<evidence type="ECO:0000256" key="8">
    <source>
        <dbReference type="SAM" id="MobiDB-lite"/>
    </source>
</evidence>
<evidence type="ECO:0000313" key="10">
    <source>
        <dbReference type="EMBL" id="SVA33149.1"/>
    </source>
</evidence>
<dbReference type="AlphaFoldDB" id="A0A381UYB9"/>
<dbReference type="PANTHER" id="PTHR13822:SF10">
    <property type="entry name" value="ATP SYNTHASE EPSILON CHAIN, CHLOROPLASTIC"/>
    <property type="match status" value="1"/>
</dbReference>
<keyword evidence="4" id="KW-0406">Ion transport</keyword>
<evidence type="ECO:0000256" key="2">
    <source>
        <dbReference type="ARBA" id="ARBA00005712"/>
    </source>
</evidence>
<dbReference type="Gene3D" id="2.60.15.10">
    <property type="entry name" value="F0F1 ATP synthase delta/epsilon subunit, N-terminal"/>
    <property type="match status" value="1"/>
</dbReference>
<keyword evidence="7" id="KW-0066">ATP synthesis</keyword>
<dbReference type="HAMAP" id="MF_00530">
    <property type="entry name" value="ATP_synth_epsil_bac"/>
    <property type="match status" value="1"/>
</dbReference>
<dbReference type="GO" id="GO:0045259">
    <property type="term" value="C:proton-transporting ATP synthase complex"/>
    <property type="evidence" value="ECO:0007669"/>
    <property type="project" value="UniProtKB-KW"/>
</dbReference>
<comment type="similarity">
    <text evidence="2">Belongs to the ATPase epsilon chain family.</text>
</comment>
<gene>
    <name evidence="10" type="ORF">METZ01_LOCUS86003</name>
</gene>
<keyword evidence="6" id="KW-0139">CF(1)</keyword>
<evidence type="ECO:0000256" key="3">
    <source>
        <dbReference type="ARBA" id="ARBA00022448"/>
    </source>
</evidence>
<dbReference type="InterPro" id="IPR036771">
    <property type="entry name" value="ATPsynth_dsu/esu_N"/>
</dbReference>
<dbReference type="PANTHER" id="PTHR13822">
    <property type="entry name" value="ATP SYNTHASE DELTA/EPSILON CHAIN"/>
    <property type="match status" value="1"/>
</dbReference>
<evidence type="ECO:0000256" key="5">
    <source>
        <dbReference type="ARBA" id="ARBA00023136"/>
    </source>
</evidence>
<name>A0A381UYB9_9ZZZZ</name>
<evidence type="ECO:0000256" key="4">
    <source>
        <dbReference type="ARBA" id="ARBA00023065"/>
    </source>
</evidence>
<protein>
    <recommendedName>
        <fullName evidence="9">ATP synthase F1 complex delta/epsilon subunit N-terminal domain-containing protein</fullName>
    </recommendedName>
</protein>
<dbReference type="NCBIfam" id="TIGR01216">
    <property type="entry name" value="ATP_synt_epsi"/>
    <property type="match status" value="1"/>
</dbReference>
<keyword evidence="3" id="KW-0813">Transport</keyword>
<feature type="domain" description="ATP synthase F1 complex delta/epsilon subunit N-terminal" evidence="9">
    <location>
        <begin position="5"/>
        <end position="83"/>
    </location>
</feature>
<dbReference type="CDD" id="cd12152">
    <property type="entry name" value="F1-ATPase_delta"/>
    <property type="match status" value="1"/>
</dbReference>